<organism evidence="2 3">
    <name type="scientific">Glycomyces buryatensis</name>
    <dbReference type="NCBI Taxonomy" id="2570927"/>
    <lineage>
        <taxon>Bacteria</taxon>
        <taxon>Bacillati</taxon>
        <taxon>Actinomycetota</taxon>
        <taxon>Actinomycetes</taxon>
        <taxon>Glycomycetales</taxon>
        <taxon>Glycomycetaceae</taxon>
        <taxon>Glycomyces</taxon>
    </lineage>
</organism>
<sequence>MDEKSEPLNRTTFVTATVLYLAFAIIFTFGAVFMIMALYELVSLQPASSWSAFCALIGLAFQLAGVVGLVMVTNSLAPYTGLLPMVMPKWKRSHAEQH</sequence>
<keyword evidence="1" id="KW-0812">Transmembrane</keyword>
<gene>
    <name evidence="2" type="ORF">FAB82_17425</name>
</gene>
<evidence type="ECO:0000313" key="2">
    <source>
        <dbReference type="EMBL" id="THV39650.1"/>
    </source>
</evidence>
<feature type="transmembrane region" description="Helical" evidence="1">
    <location>
        <begin position="50"/>
        <end position="72"/>
    </location>
</feature>
<keyword evidence="1" id="KW-0472">Membrane</keyword>
<dbReference type="AlphaFoldDB" id="A0A4S8Q6A7"/>
<evidence type="ECO:0000313" key="3">
    <source>
        <dbReference type="Proteomes" id="UP000308760"/>
    </source>
</evidence>
<reference evidence="2 3" key="2">
    <citation type="submission" date="2019-05" db="EMBL/GenBank/DDBJ databases">
        <title>Glycomyces buryatensis sp. nov.</title>
        <authorList>
            <person name="Nikitina E."/>
        </authorList>
    </citation>
    <scope>NUCLEOTIDE SEQUENCE [LARGE SCALE GENOMIC DNA]</scope>
    <source>
        <strain evidence="2 3">18</strain>
    </source>
</reference>
<proteinExistence type="predicted"/>
<reference evidence="3" key="1">
    <citation type="submission" date="2019-04" db="EMBL/GenBank/DDBJ databases">
        <title>Nocardioides xinjiangensis sp. nov.</title>
        <authorList>
            <person name="Liu S."/>
        </authorList>
    </citation>
    <scope>NUCLEOTIDE SEQUENCE [LARGE SCALE GENOMIC DNA]</scope>
    <source>
        <strain evidence="3">18</strain>
    </source>
</reference>
<accession>A0A4S8Q6A7</accession>
<name>A0A4S8Q6A7_9ACTN</name>
<protein>
    <submittedName>
        <fullName evidence="2">Uncharacterized protein</fullName>
    </submittedName>
</protein>
<comment type="caution">
    <text evidence="2">The sequence shown here is derived from an EMBL/GenBank/DDBJ whole genome shotgun (WGS) entry which is preliminary data.</text>
</comment>
<feature type="transmembrane region" description="Helical" evidence="1">
    <location>
        <begin position="12"/>
        <end position="38"/>
    </location>
</feature>
<dbReference type="Proteomes" id="UP000308760">
    <property type="component" value="Unassembled WGS sequence"/>
</dbReference>
<keyword evidence="1" id="KW-1133">Transmembrane helix</keyword>
<dbReference type="RefSeq" id="WP_136535817.1">
    <property type="nucleotide sequence ID" value="NZ_STGY01000065.1"/>
</dbReference>
<dbReference type="EMBL" id="STGY01000065">
    <property type="protein sequence ID" value="THV39650.1"/>
    <property type="molecule type" value="Genomic_DNA"/>
</dbReference>
<evidence type="ECO:0000256" key="1">
    <source>
        <dbReference type="SAM" id="Phobius"/>
    </source>
</evidence>
<keyword evidence="3" id="KW-1185">Reference proteome</keyword>